<evidence type="ECO:0000256" key="5">
    <source>
        <dbReference type="ARBA" id="ARBA00023136"/>
    </source>
</evidence>
<gene>
    <name evidence="7" type="ORF">GCM10023171_15690</name>
</gene>
<feature type="transmembrane region" description="Helical" evidence="6">
    <location>
        <begin position="7"/>
        <end position="35"/>
    </location>
</feature>
<keyword evidence="6" id="KW-1003">Cell membrane</keyword>
<name>A0ABP8P9V0_9MICO</name>
<protein>
    <recommendedName>
        <fullName evidence="6">Probable membrane transporter protein</fullName>
    </recommendedName>
</protein>
<dbReference type="RefSeq" id="WP_345185884.1">
    <property type="nucleotide sequence ID" value="NZ_BAABGP010000009.1"/>
</dbReference>
<comment type="similarity">
    <text evidence="2 6">Belongs to the 4-toluene sulfonate uptake permease (TSUP) (TC 2.A.102) family.</text>
</comment>
<dbReference type="PANTHER" id="PTHR43701:SF2">
    <property type="entry name" value="MEMBRANE TRANSPORTER PROTEIN YJNA-RELATED"/>
    <property type="match status" value="1"/>
</dbReference>
<feature type="transmembrane region" description="Helical" evidence="6">
    <location>
        <begin position="41"/>
        <end position="59"/>
    </location>
</feature>
<feature type="transmembrane region" description="Helical" evidence="6">
    <location>
        <begin position="134"/>
        <end position="161"/>
    </location>
</feature>
<proteinExistence type="inferred from homology"/>
<dbReference type="Proteomes" id="UP001500731">
    <property type="component" value="Unassembled WGS sequence"/>
</dbReference>
<dbReference type="InterPro" id="IPR051598">
    <property type="entry name" value="TSUP/Inactive_protease-like"/>
</dbReference>
<accession>A0ABP8P9V0</accession>
<evidence type="ECO:0000256" key="3">
    <source>
        <dbReference type="ARBA" id="ARBA00022692"/>
    </source>
</evidence>
<feature type="transmembrane region" description="Helical" evidence="6">
    <location>
        <begin position="230"/>
        <end position="247"/>
    </location>
</feature>
<keyword evidence="5 6" id="KW-0472">Membrane</keyword>
<sequence length="249" mass="25395">MIIAVILLGLVIGMLTGFAGAGGAIITVPALVYLIGLPLDAAISTSLVMGSVSPIAALAPRIKKRLVNWPVVLFVVIAGIPAAFGGTAAGKLLPQSVLLLAFAALMVAAGVQMLRPRPSQSSAERPNFWVLRALVIGALVGFLTGLFGVGGGFITIPALVLALDIPIGVAVGTSLAVALINTLAGLIAHAGASHPNWAVAIAFTAPSMIGAFLTARVAHKISPKLLQRSFAILILVIAVMTVIQVILNW</sequence>
<feature type="transmembrane region" description="Helical" evidence="6">
    <location>
        <begin position="96"/>
        <end position="114"/>
    </location>
</feature>
<evidence type="ECO:0000313" key="8">
    <source>
        <dbReference type="Proteomes" id="UP001500731"/>
    </source>
</evidence>
<dbReference type="PANTHER" id="PTHR43701">
    <property type="entry name" value="MEMBRANE TRANSPORTER PROTEIN MJ0441-RELATED"/>
    <property type="match status" value="1"/>
</dbReference>
<organism evidence="7 8">
    <name type="scientific">Microbacterium panaciterrae</name>
    <dbReference type="NCBI Taxonomy" id="985759"/>
    <lineage>
        <taxon>Bacteria</taxon>
        <taxon>Bacillati</taxon>
        <taxon>Actinomycetota</taxon>
        <taxon>Actinomycetes</taxon>
        <taxon>Micrococcales</taxon>
        <taxon>Microbacteriaceae</taxon>
        <taxon>Microbacterium</taxon>
    </lineage>
</organism>
<dbReference type="EMBL" id="BAABGP010000009">
    <property type="protein sequence ID" value="GAA4483720.1"/>
    <property type="molecule type" value="Genomic_DNA"/>
</dbReference>
<dbReference type="Pfam" id="PF01925">
    <property type="entry name" value="TauE"/>
    <property type="match status" value="1"/>
</dbReference>
<keyword evidence="8" id="KW-1185">Reference proteome</keyword>
<evidence type="ECO:0000256" key="1">
    <source>
        <dbReference type="ARBA" id="ARBA00004141"/>
    </source>
</evidence>
<keyword evidence="4 6" id="KW-1133">Transmembrane helix</keyword>
<dbReference type="InterPro" id="IPR002781">
    <property type="entry name" value="TM_pro_TauE-like"/>
</dbReference>
<keyword evidence="3 6" id="KW-0812">Transmembrane</keyword>
<evidence type="ECO:0000256" key="4">
    <source>
        <dbReference type="ARBA" id="ARBA00022989"/>
    </source>
</evidence>
<evidence type="ECO:0000256" key="2">
    <source>
        <dbReference type="ARBA" id="ARBA00009142"/>
    </source>
</evidence>
<reference evidence="8" key="1">
    <citation type="journal article" date="2019" name="Int. J. Syst. Evol. Microbiol.">
        <title>The Global Catalogue of Microorganisms (GCM) 10K type strain sequencing project: providing services to taxonomists for standard genome sequencing and annotation.</title>
        <authorList>
            <consortium name="The Broad Institute Genomics Platform"/>
            <consortium name="The Broad Institute Genome Sequencing Center for Infectious Disease"/>
            <person name="Wu L."/>
            <person name="Ma J."/>
        </authorList>
    </citation>
    <scope>NUCLEOTIDE SEQUENCE [LARGE SCALE GENOMIC DNA]</scope>
    <source>
        <strain evidence="8">JCM 17839</strain>
    </source>
</reference>
<evidence type="ECO:0000256" key="6">
    <source>
        <dbReference type="RuleBase" id="RU363041"/>
    </source>
</evidence>
<comment type="caution">
    <text evidence="7">The sequence shown here is derived from an EMBL/GenBank/DDBJ whole genome shotgun (WGS) entry which is preliminary data.</text>
</comment>
<evidence type="ECO:0000313" key="7">
    <source>
        <dbReference type="EMBL" id="GAA4483720.1"/>
    </source>
</evidence>
<feature type="transmembrane region" description="Helical" evidence="6">
    <location>
        <begin position="197"/>
        <end position="218"/>
    </location>
</feature>
<feature type="transmembrane region" description="Helical" evidence="6">
    <location>
        <begin position="66"/>
        <end position="84"/>
    </location>
</feature>
<feature type="transmembrane region" description="Helical" evidence="6">
    <location>
        <begin position="167"/>
        <end position="190"/>
    </location>
</feature>
<comment type="subcellular location">
    <subcellularLocation>
        <location evidence="6">Cell membrane</location>
        <topology evidence="6">Multi-pass membrane protein</topology>
    </subcellularLocation>
    <subcellularLocation>
        <location evidence="1">Membrane</location>
        <topology evidence="1">Multi-pass membrane protein</topology>
    </subcellularLocation>
</comment>